<dbReference type="PANTHER" id="PTHR34595:SF7">
    <property type="entry name" value="SLL1039 PROTEIN"/>
    <property type="match status" value="1"/>
</dbReference>
<comment type="caution">
    <text evidence="2">The sequence shown here is derived from an EMBL/GenBank/DDBJ whole genome shotgun (WGS) entry which is preliminary data.</text>
</comment>
<dbReference type="EMBL" id="VTOW01000006">
    <property type="protein sequence ID" value="NKE73344.1"/>
    <property type="molecule type" value="Genomic_DNA"/>
</dbReference>
<dbReference type="Proteomes" id="UP000534783">
    <property type="component" value="Unassembled WGS sequence"/>
</dbReference>
<protein>
    <submittedName>
        <fullName evidence="2">Alpha-E domain-containing protein</fullName>
    </submittedName>
</protein>
<dbReference type="RefSeq" id="WP_168063296.1">
    <property type="nucleotide sequence ID" value="NZ_VTOW01000006.1"/>
</dbReference>
<dbReference type="Pfam" id="PF04168">
    <property type="entry name" value="Alpha-E"/>
    <property type="match status" value="1"/>
</dbReference>
<dbReference type="PANTHER" id="PTHR34595">
    <property type="entry name" value="BLR5612 PROTEIN"/>
    <property type="match status" value="1"/>
</dbReference>
<organism evidence="2 3">
    <name type="scientific">Candidatus Manganitrophus noduliformans</name>
    <dbReference type="NCBI Taxonomy" id="2606439"/>
    <lineage>
        <taxon>Bacteria</taxon>
        <taxon>Pseudomonadati</taxon>
        <taxon>Nitrospirota</taxon>
        <taxon>Nitrospiria</taxon>
        <taxon>Candidatus Troglogloeales</taxon>
        <taxon>Candidatus Manganitrophaceae</taxon>
        <taxon>Candidatus Manganitrophus</taxon>
    </lineage>
</organism>
<sequence>MLLRVADHLYWMGRYIERTESTARAIEVAYQASLLPAALSADREWEGLLAMVGQRDDFFARYGSPSAAKVLRFMSIDLENPVSLLSSLRAARENGRSVNGNLSPEMWESLNTIWLDLREVDEDRLLSTGVIPFLERVKEGAYLFRGILHSALGQEEVLRPIDLGTFLERADHTIRTLRARYACLLQQGKREADYYSWLAILRSVGADTAYRRLYRDLITPGRVAELLILREEVPCSLHACMDRVNDLLRPLSGGIGPEAVRLAADLHFLLHDGGIRKTLQYHLHDYLIDFTGALGRLSAKIDEGFRGQICA</sequence>
<accession>A0A7X6IDD2</accession>
<gene>
    <name evidence="2" type="ORF">MNODULE_21525</name>
</gene>
<feature type="domain" description="DUF403" evidence="1">
    <location>
        <begin position="1"/>
        <end position="304"/>
    </location>
</feature>
<proteinExistence type="predicted"/>
<evidence type="ECO:0000313" key="2">
    <source>
        <dbReference type="EMBL" id="NKE73344.1"/>
    </source>
</evidence>
<dbReference type="InterPro" id="IPR007296">
    <property type="entry name" value="DUF403"/>
</dbReference>
<reference evidence="2 3" key="1">
    <citation type="journal article" date="2020" name="Nature">
        <title>Bacterial chemolithoautotrophy via manganese oxidation.</title>
        <authorList>
            <person name="Yu H."/>
            <person name="Leadbetter J.R."/>
        </authorList>
    </citation>
    <scope>NUCLEOTIDE SEQUENCE [LARGE SCALE GENOMIC DNA]</scope>
    <source>
        <strain evidence="2 3">Mn-1</strain>
    </source>
</reference>
<dbReference type="InterPro" id="IPR051680">
    <property type="entry name" value="ATP-dep_Glu-Cys_Ligase-2"/>
</dbReference>
<name>A0A7X6IDD2_9BACT</name>
<evidence type="ECO:0000259" key="1">
    <source>
        <dbReference type="Pfam" id="PF04168"/>
    </source>
</evidence>
<keyword evidence="3" id="KW-1185">Reference proteome</keyword>
<dbReference type="AlphaFoldDB" id="A0A7X6IDD2"/>
<evidence type="ECO:0000313" key="3">
    <source>
        <dbReference type="Proteomes" id="UP000534783"/>
    </source>
</evidence>